<dbReference type="OrthoDB" id="275715at2759"/>
<dbReference type="GO" id="GO:0016226">
    <property type="term" value="P:iron-sulfur cluster assembly"/>
    <property type="evidence" value="ECO:0007669"/>
    <property type="project" value="InterPro"/>
</dbReference>
<proteinExistence type="inferred from homology"/>
<evidence type="ECO:0000259" key="2">
    <source>
        <dbReference type="Pfam" id="PF05347"/>
    </source>
</evidence>
<evidence type="ECO:0000313" key="4">
    <source>
        <dbReference type="Proteomes" id="UP000801492"/>
    </source>
</evidence>
<dbReference type="AlphaFoldDB" id="A0A8K0CDF1"/>
<dbReference type="GO" id="GO:1990221">
    <property type="term" value="C:L-cysteine desulfurase complex"/>
    <property type="evidence" value="ECO:0007669"/>
    <property type="project" value="TreeGrafter"/>
</dbReference>
<feature type="domain" description="Complex 1 LYR protein" evidence="2">
    <location>
        <begin position="6"/>
        <end position="62"/>
    </location>
</feature>
<accession>A0A8K0CDF1</accession>
<sequence>MSSKLQVLSLYRLLIRESKKFPSYNFRNYALRRIRDSFKENKSLTDQIQIKQQINKGYDNLEIIKRQVLIGNLYKTDKLVIENVNFKT</sequence>
<dbReference type="EMBL" id="VTPC01089976">
    <property type="protein sequence ID" value="KAF2885233.1"/>
    <property type="molecule type" value="Genomic_DNA"/>
</dbReference>
<keyword evidence="4" id="KW-1185">Reference proteome</keyword>
<organism evidence="3 4">
    <name type="scientific">Ignelater luminosus</name>
    <name type="common">Cucubano</name>
    <name type="synonym">Pyrophorus luminosus</name>
    <dbReference type="NCBI Taxonomy" id="2038154"/>
    <lineage>
        <taxon>Eukaryota</taxon>
        <taxon>Metazoa</taxon>
        <taxon>Ecdysozoa</taxon>
        <taxon>Arthropoda</taxon>
        <taxon>Hexapoda</taxon>
        <taxon>Insecta</taxon>
        <taxon>Pterygota</taxon>
        <taxon>Neoptera</taxon>
        <taxon>Endopterygota</taxon>
        <taxon>Coleoptera</taxon>
        <taxon>Polyphaga</taxon>
        <taxon>Elateriformia</taxon>
        <taxon>Elateroidea</taxon>
        <taxon>Elateridae</taxon>
        <taxon>Agrypninae</taxon>
        <taxon>Pyrophorini</taxon>
        <taxon>Ignelater</taxon>
    </lineage>
</organism>
<dbReference type="Proteomes" id="UP000801492">
    <property type="component" value="Unassembled WGS sequence"/>
</dbReference>
<name>A0A8K0CDF1_IGNLU</name>
<comment type="caution">
    <text evidence="3">The sequence shown here is derived from an EMBL/GenBank/DDBJ whole genome shotgun (WGS) entry which is preliminary data.</text>
</comment>
<dbReference type="Pfam" id="PF05347">
    <property type="entry name" value="Complex1_LYR"/>
    <property type="match status" value="1"/>
</dbReference>
<comment type="similarity">
    <text evidence="1">Belongs to the complex I LYR family.</text>
</comment>
<evidence type="ECO:0000313" key="3">
    <source>
        <dbReference type="EMBL" id="KAF2885233.1"/>
    </source>
</evidence>
<reference evidence="3" key="1">
    <citation type="submission" date="2019-08" db="EMBL/GenBank/DDBJ databases">
        <title>The genome of the North American firefly Photinus pyralis.</title>
        <authorList>
            <consortium name="Photinus pyralis genome working group"/>
            <person name="Fallon T.R."/>
            <person name="Sander Lower S.E."/>
            <person name="Weng J.-K."/>
        </authorList>
    </citation>
    <scope>NUCLEOTIDE SEQUENCE</scope>
    <source>
        <strain evidence="3">TRF0915ILg1</strain>
        <tissue evidence="3">Whole body</tissue>
    </source>
</reference>
<dbReference type="PANTHER" id="PTHR13166:SF7">
    <property type="entry name" value="LYR MOTIF-CONTAINING PROTEIN 4"/>
    <property type="match status" value="1"/>
</dbReference>
<gene>
    <name evidence="3" type="ORF">ILUMI_20952</name>
</gene>
<protein>
    <recommendedName>
        <fullName evidence="2">Complex 1 LYR protein domain-containing protein</fullName>
    </recommendedName>
</protein>
<dbReference type="InterPro" id="IPR051522">
    <property type="entry name" value="ISC_assembly_LYR"/>
</dbReference>
<dbReference type="PANTHER" id="PTHR13166">
    <property type="entry name" value="PROTEIN C6ORF149"/>
    <property type="match status" value="1"/>
</dbReference>
<dbReference type="GO" id="GO:0005739">
    <property type="term" value="C:mitochondrion"/>
    <property type="evidence" value="ECO:0007669"/>
    <property type="project" value="TreeGrafter"/>
</dbReference>
<evidence type="ECO:0000256" key="1">
    <source>
        <dbReference type="ARBA" id="ARBA00009508"/>
    </source>
</evidence>
<dbReference type="InterPro" id="IPR045297">
    <property type="entry name" value="Complex1_LYR_LYRM4"/>
</dbReference>
<dbReference type="CDD" id="cd20264">
    <property type="entry name" value="Complex1_LYR_LYRM4"/>
    <property type="match status" value="1"/>
</dbReference>
<dbReference type="InterPro" id="IPR008011">
    <property type="entry name" value="Complex1_LYR_dom"/>
</dbReference>